<organism evidence="9 10">
    <name type="scientific">Trichuris suis</name>
    <name type="common">pig whipworm</name>
    <dbReference type="NCBI Taxonomy" id="68888"/>
    <lineage>
        <taxon>Eukaryota</taxon>
        <taxon>Metazoa</taxon>
        <taxon>Ecdysozoa</taxon>
        <taxon>Nematoda</taxon>
        <taxon>Enoplea</taxon>
        <taxon>Dorylaimia</taxon>
        <taxon>Trichinellida</taxon>
        <taxon>Trichuridae</taxon>
        <taxon>Trichuris</taxon>
    </lineage>
</organism>
<keyword evidence="3 7" id="KW-0812">Transmembrane</keyword>
<dbReference type="InterPro" id="IPR007599">
    <property type="entry name" value="DER1"/>
</dbReference>
<comment type="subcellular location">
    <subcellularLocation>
        <location evidence="1 7">Endoplasmic reticulum membrane</location>
        <topology evidence="1 7">Multi-pass membrane protein</topology>
    </subcellularLocation>
</comment>
<feature type="transmembrane region" description="Helical" evidence="7">
    <location>
        <begin position="209"/>
        <end position="232"/>
    </location>
</feature>
<accession>A0A085M7K8</accession>
<reference evidence="9 10" key="1">
    <citation type="journal article" date="2014" name="Nat. Genet.">
        <title>Genome and transcriptome of the porcine whipworm Trichuris suis.</title>
        <authorList>
            <person name="Jex A.R."/>
            <person name="Nejsum P."/>
            <person name="Schwarz E.M."/>
            <person name="Hu L."/>
            <person name="Young N.D."/>
            <person name="Hall R.S."/>
            <person name="Korhonen P.K."/>
            <person name="Liao S."/>
            <person name="Thamsborg S."/>
            <person name="Xia J."/>
            <person name="Xu P."/>
            <person name="Wang S."/>
            <person name="Scheerlinck J.P."/>
            <person name="Hofmann A."/>
            <person name="Sternberg P.W."/>
            <person name="Wang J."/>
            <person name="Gasser R.B."/>
        </authorList>
    </citation>
    <scope>NUCLEOTIDE SEQUENCE [LARGE SCALE GENOMIC DNA]</scope>
    <source>
        <strain evidence="9">DCEP-RM93M</strain>
    </source>
</reference>
<keyword evidence="5 7" id="KW-1133">Transmembrane helix</keyword>
<feature type="transmembrane region" description="Helical" evidence="7">
    <location>
        <begin position="268"/>
        <end position="295"/>
    </location>
</feature>
<dbReference type="InterPro" id="IPR035952">
    <property type="entry name" value="Rhomboid-like_sf"/>
</dbReference>
<dbReference type="EMBL" id="KL363219">
    <property type="protein sequence ID" value="KFD53204.1"/>
    <property type="molecule type" value="Genomic_DNA"/>
</dbReference>
<evidence type="ECO:0000256" key="5">
    <source>
        <dbReference type="ARBA" id="ARBA00022989"/>
    </source>
</evidence>
<feature type="transmembrane region" description="Helical" evidence="7">
    <location>
        <begin position="170"/>
        <end position="189"/>
    </location>
</feature>
<dbReference type="Proteomes" id="UP000030764">
    <property type="component" value="Unassembled WGS sequence"/>
</dbReference>
<evidence type="ECO:0000256" key="8">
    <source>
        <dbReference type="SAM" id="MobiDB-lite"/>
    </source>
</evidence>
<evidence type="ECO:0000256" key="4">
    <source>
        <dbReference type="ARBA" id="ARBA00022824"/>
    </source>
</evidence>
<dbReference type="AlphaFoldDB" id="A0A085M7K8"/>
<dbReference type="Pfam" id="PF04511">
    <property type="entry name" value="DER1"/>
    <property type="match status" value="1"/>
</dbReference>
<dbReference type="PANTHER" id="PTHR11009">
    <property type="entry name" value="DER1-LIKE PROTEIN, DERLIN"/>
    <property type="match status" value="1"/>
</dbReference>
<name>A0A085M7K8_9BILA</name>
<keyword evidence="10" id="KW-1185">Reference proteome</keyword>
<proteinExistence type="inferred from homology"/>
<evidence type="ECO:0000256" key="2">
    <source>
        <dbReference type="ARBA" id="ARBA00008917"/>
    </source>
</evidence>
<sequence length="359" mass="42309">MIFKVLDCPRLIHGYEQLLFNGKYGTYFDDHSRSRHYLLLYGSITLTSSHCLLERLAGTNLSRLVYCRLLASGWSSLIHFELSTLSVLLKPWLLFLQRLLKFVSINWAMAEGDLVEWLRRVPEITRYWFVGTVLLPILARFNVVKTAWFVLDYELVVHHFQIWRPVTALFIYPITPQTGFQYLIMLYFLYNYSTRLETDVFPGRPADYLFMLIFNWFCAVIIGLAAEMYFLLEPMVLSVLYVWCQHHAEMIVQFYFGTQFKAMYLPWILMLFNLILRGSGLYELVGIFIGYLYYFLTYRYPEEVGGESLLRTPSFLYRLFPSTHGGIHGFGRQPDFRRRRPQDDRGTHNWGHGHVLGGN</sequence>
<evidence type="ECO:0000313" key="9">
    <source>
        <dbReference type="EMBL" id="KFD53204.1"/>
    </source>
</evidence>
<keyword evidence="4 7" id="KW-0256">Endoplasmic reticulum</keyword>
<comment type="similarity">
    <text evidence="2 7">Belongs to the derlin family.</text>
</comment>
<evidence type="ECO:0000256" key="7">
    <source>
        <dbReference type="RuleBase" id="RU363059"/>
    </source>
</evidence>
<keyword evidence="6 7" id="KW-0472">Membrane</keyword>
<feature type="transmembrane region" description="Helical" evidence="7">
    <location>
        <begin position="127"/>
        <end position="150"/>
    </location>
</feature>
<evidence type="ECO:0000256" key="6">
    <source>
        <dbReference type="ARBA" id="ARBA00023136"/>
    </source>
</evidence>
<gene>
    <name evidence="9" type="ORF">M513_05914</name>
</gene>
<dbReference type="GO" id="GO:0006950">
    <property type="term" value="P:response to stress"/>
    <property type="evidence" value="ECO:0007669"/>
    <property type="project" value="UniProtKB-ARBA"/>
</dbReference>
<dbReference type="SUPFAM" id="SSF144091">
    <property type="entry name" value="Rhomboid-like"/>
    <property type="match status" value="1"/>
</dbReference>
<evidence type="ECO:0000313" key="10">
    <source>
        <dbReference type="Proteomes" id="UP000030764"/>
    </source>
</evidence>
<evidence type="ECO:0000256" key="1">
    <source>
        <dbReference type="ARBA" id="ARBA00004477"/>
    </source>
</evidence>
<comment type="function">
    <text evidence="7">May be involved in the degradation of misfolded endoplasmic reticulum (ER) luminal proteins.</text>
</comment>
<evidence type="ECO:0000256" key="3">
    <source>
        <dbReference type="ARBA" id="ARBA00022692"/>
    </source>
</evidence>
<dbReference type="GO" id="GO:0005789">
    <property type="term" value="C:endoplasmic reticulum membrane"/>
    <property type="evidence" value="ECO:0007669"/>
    <property type="project" value="UniProtKB-SubCell"/>
</dbReference>
<feature type="region of interest" description="Disordered" evidence="8">
    <location>
        <begin position="338"/>
        <end position="359"/>
    </location>
</feature>
<protein>
    <recommendedName>
        <fullName evidence="7">Derlin</fullName>
    </recommendedName>
</protein>